<evidence type="ECO:0000313" key="1">
    <source>
        <dbReference type="EMBL" id="MCS4555125.1"/>
    </source>
</evidence>
<gene>
    <name evidence="1" type="ORF">L9G74_01610</name>
</gene>
<comment type="caution">
    <text evidence="1">The sequence shown here is derived from an EMBL/GenBank/DDBJ whole genome shotgun (WGS) entry which is preliminary data.</text>
</comment>
<dbReference type="EMBL" id="JAKOGG010000001">
    <property type="protein sequence ID" value="MCS4555125.1"/>
    <property type="molecule type" value="Genomic_DNA"/>
</dbReference>
<reference evidence="1 2" key="1">
    <citation type="submission" date="2022-02" db="EMBL/GenBank/DDBJ databases">
        <authorList>
            <person name="Zhuang L."/>
        </authorList>
    </citation>
    <scope>NUCLEOTIDE SEQUENCE [LARGE SCALE GENOMIC DNA]</scope>
    <source>
        <strain evidence="1 2">C32</strain>
    </source>
</reference>
<dbReference type="RefSeq" id="WP_238894527.1">
    <property type="nucleotide sequence ID" value="NZ_JAKOGG010000001.1"/>
</dbReference>
<evidence type="ECO:0000313" key="2">
    <source>
        <dbReference type="Proteomes" id="UP001201549"/>
    </source>
</evidence>
<accession>A0ABT2FFQ1</accession>
<name>A0ABT2FFQ1_9GAMM</name>
<dbReference type="Proteomes" id="UP001201549">
    <property type="component" value="Unassembled WGS sequence"/>
</dbReference>
<protein>
    <submittedName>
        <fullName evidence="1">Uncharacterized protein</fullName>
    </submittedName>
</protein>
<sequence length="138" mass="15537">MHQRQLDKLRQSAQASLMSNAKWRKLFEAAAQMQPKLGGVEWQLLGNDSTVIAELDVADALVADNSRFDDCLPFPCMELRDIDWIFVPKQFADPRSDAKRPLPAKDNDVAGFIALLAQMGQFPLQQNAQGVTIFGYQW</sequence>
<keyword evidence="2" id="KW-1185">Reference proteome</keyword>
<proteinExistence type="predicted"/>
<reference evidence="2" key="2">
    <citation type="submission" date="2023-07" db="EMBL/GenBank/DDBJ databases">
        <title>Shewanella mangrovi sp. nov., an acetaldehyde- degrading bacterium isolated from mangrove sediment.</title>
        <authorList>
            <person name="Liu Y."/>
        </authorList>
    </citation>
    <scope>NUCLEOTIDE SEQUENCE [LARGE SCALE GENOMIC DNA]</scope>
    <source>
        <strain evidence="2">C32</strain>
    </source>
</reference>
<organism evidence="1 2">
    <name type="scientific">Shewanella electrica</name>
    <dbReference type="NCBI Taxonomy" id="515560"/>
    <lineage>
        <taxon>Bacteria</taxon>
        <taxon>Pseudomonadati</taxon>
        <taxon>Pseudomonadota</taxon>
        <taxon>Gammaproteobacteria</taxon>
        <taxon>Alteromonadales</taxon>
        <taxon>Shewanellaceae</taxon>
        <taxon>Shewanella</taxon>
    </lineage>
</organism>